<evidence type="ECO:0000256" key="1">
    <source>
        <dbReference type="SAM" id="MobiDB-lite"/>
    </source>
</evidence>
<evidence type="ECO:0000313" key="3">
    <source>
        <dbReference type="Proteomes" id="UP001642484"/>
    </source>
</evidence>
<feature type="region of interest" description="Disordered" evidence="1">
    <location>
        <begin position="159"/>
        <end position="186"/>
    </location>
</feature>
<accession>A0ABP0PK88</accession>
<name>A0ABP0PK88_9DINO</name>
<dbReference type="EMBL" id="CAXAMN010023228">
    <property type="protein sequence ID" value="CAK9075996.1"/>
    <property type="molecule type" value="Genomic_DNA"/>
</dbReference>
<dbReference type="Proteomes" id="UP001642484">
    <property type="component" value="Unassembled WGS sequence"/>
</dbReference>
<comment type="caution">
    <text evidence="2">The sequence shown here is derived from an EMBL/GenBank/DDBJ whole genome shotgun (WGS) entry which is preliminary data.</text>
</comment>
<organism evidence="2 3">
    <name type="scientific">Durusdinium trenchii</name>
    <dbReference type="NCBI Taxonomy" id="1381693"/>
    <lineage>
        <taxon>Eukaryota</taxon>
        <taxon>Sar</taxon>
        <taxon>Alveolata</taxon>
        <taxon>Dinophyceae</taxon>
        <taxon>Suessiales</taxon>
        <taxon>Symbiodiniaceae</taxon>
        <taxon>Durusdinium</taxon>
    </lineage>
</organism>
<gene>
    <name evidence="2" type="ORF">CCMP2556_LOCUS37438</name>
</gene>
<feature type="compositionally biased region" description="Low complexity" evidence="1">
    <location>
        <begin position="120"/>
        <end position="130"/>
    </location>
</feature>
<keyword evidence="3" id="KW-1185">Reference proteome</keyword>
<proteinExistence type="predicted"/>
<protein>
    <submittedName>
        <fullName evidence="2">Uncharacterized protein</fullName>
    </submittedName>
</protein>
<feature type="compositionally biased region" description="Basic and acidic residues" evidence="1">
    <location>
        <begin position="159"/>
        <end position="175"/>
    </location>
</feature>
<evidence type="ECO:0000313" key="2">
    <source>
        <dbReference type="EMBL" id="CAK9075996.1"/>
    </source>
</evidence>
<feature type="region of interest" description="Disordered" evidence="1">
    <location>
        <begin position="110"/>
        <end position="143"/>
    </location>
</feature>
<reference evidence="2 3" key="1">
    <citation type="submission" date="2024-02" db="EMBL/GenBank/DDBJ databases">
        <authorList>
            <person name="Chen Y."/>
            <person name="Shah S."/>
            <person name="Dougan E. K."/>
            <person name="Thang M."/>
            <person name="Chan C."/>
        </authorList>
    </citation>
    <scope>NUCLEOTIDE SEQUENCE [LARGE SCALE GENOMIC DNA]</scope>
</reference>
<sequence length="311" mass="34009">MQKIRKHDTTNCVFNELMVAENRLQLVLETIQSDPSRHKLEPLGQCPGCRALFPSCLGVLAAWEHIKTQKESHTLLCEKALAALEEDEVESAEEIAVLNTLGFKVIEEADTSNESDAAKDVSSASSSAPKKSSKSQKSDAQRPAASDCLFAIRSHRAEGGPDEVDKERHPRRGEGGEGIPASEGNRDHADVAAVIDSDVVLTVLIADTTDDPIDDREVGGAKAEADGAVRLIVVGSQSWCLSLLTNWQLCSCWTFWLVLACYLVKDLRKRSAQAGKGDFVPWPRKPMPSERRSSRLLCFFLFVCFTADGPS</sequence>